<dbReference type="SUPFAM" id="SSF55035">
    <property type="entry name" value="NAD-binding domain of HMG-CoA reductase"/>
    <property type="match status" value="1"/>
</dbReference>
<evidence type="ECO:0000256" key="3">
    <source>
        <dbReference type="ARBA" id="ARBA00023002"/>
    </source>
</evidence>
<dbReference type="PROSITE" id="PS00066">
    <property type="entry name" value="HMG_COA_REDUCTASE_1"/>
    <property type="match status" value="1"/>
</dbReference>
<dbReference type="InterPro" id="IPR004554">
    <property type="entry name" value="HMG_CoA_Rdtase_eu_arc"/>
</dbReference>
<evidence type="ECO:0000256" key="2">
    <source>
        <dbReference type="ARBA" id="ARBA00022857"/>
    </source>
</evidence>
<comment type="caution">
    <text evidence="6">The sequence shown here is derived from an EMBL/GenBank/DDBJ whole genome shotgun (WGS) entry which is preliminary data.</text>
</comment>
<dbReference type="RefSeq" id="WP_058571946.1">
    <property type="nucleotide sequence ID" value="NZ_LOPV01000153.1"/>
</dbReference>
<dbReference type="FunFam" id="3.30.70.420:FF:000001">
    <property type="entry name" value="3-hydroxy-3-methylglutaryl coenzyme A reductase"/>
    <property type="match status" value="1"/>
</dbReference>
<dbReference type="AlphaFoldDB" id="A0A0W1SN90"/>
<dbReference type="GO" id="GO:0015936">
    <property type="term" value="P:coenzyme A metabolic process"/>
    <property type="evidence" value="ECO:0007669"/>
    <property type="project" value="InterPro"/>
</dbReference>
<sequence>MTDAASLADRVREGELRLHELEAHADADVAAEARRLLVEEQSGASLDTVGNYGFPAEEAETAIENMVGTIQVPLGVAGPVTVNGAAVSEEKYLPLATTEGALLASVNRGCSVINSAGGATARVLKSGMTRAPVFRVADVAEAEALVSWTRDNFEALKEAAEETTNHGELLDVTPYVVGNSVYLRFRYDSKDAMGMNMVTIATEAACDVVESETTGSLVALSGNLCTDKKPAAINAVEGRGRSVTADVRIPRDVVEERLHTTPEAIAELNTRKNLVGSAKAASLGFNAHVANVVAAMFLATGQDEAQVVEGANAITTAEVQDGDLYVSVSLASLEVGTIGGGTKLPTQAEGLDILGIRGGGDPAGSNADALAECIAVGSLAGELSLLSALASRHLSSAHAKLGR</sequence>
<dbReference type="PRINTS" id="PR00071">
    <property type="entry name" value="HMGCOARDTASE"/>
</dbReference>
<dbReference type="Gene3D" id="3.90.770.10">
    <property type="entry name" value="3-hydroxy-3-methylglutaryl-coenzyme A Reductase, Chain A, domain 2"/>
    <property type="match status" value="1"/>
</dbReference>
<dbReference type="GO" id="GO:0008299">
    <property type="term" value="P:isoprenoid biosynthetic process"/>
    <property type="evidence" value="ECO:0007669"/>
    <property type="project" value="InterPro"/>
</dbReference>
<comment type="catalytic activity">
    <reaction evidence="4 5">
        <text>(R)-mevalonate + 2 NADP(+) + CoA = (3S)-3-hydroxy-3-methylglutaryl-CoA + 2 NADPH + 2 H(+)</text>
        <dbReference type="Rhea" id="RHEA:15989"/>
        <dbReference type="ChEBI" id="CHEBI:15378"/>
        <dbReference type="ChEBI" id="CHEBI:36464"/>
        <dbReference type="ChEBI" id="CHEBI:43074"/>
        <dbReference type="ChEBI" id="CHEBI:57287"/>
        <dbReference type="ChEBI" id="CHEBI:57783"/>
        <dbReference type="ChEBI" id="CHEBI:58349"/>
        <dbReference type="EC" id="1.1.1.34"/>
    </reaction>
</comment>
<evidence type="ECO:0000313" key="7">
    <source>
        <dbReference type="Proteomes" id="UP000053157"/>
    </source>
</evidence>
<keyword evidence="2 5" id="KW-0521">NADP</keyword>
<dbReference type="Gene3D" id="3.30.70.420">
    <property type="entry name" value="Hydroxymethylglutaryl-CoA reductase, class I/II, NAD/NADP-binding domain"/>
    <property type="match status" value="1"/>
</dbReference>
<gene>
    <name evidence="6" type="ORF">AUR66_13015</name>
</gene>
<dbReference type="InterPro" id="IPR023076">
    <property type="entry name" value="HMG_CoA_Rdtase_CS"/>
</dbReference>
<name>A0A0W1SN90_9EURY</name>
<proteinExistence type="inferred from homology"/>
<dbReference type="InterPro" id="IPR023074">
    <property type="entry name" value="HMG_CoA_Rdtase_cat_sf"/>
</dbReference>
<accession>A0A0W1SN90</accession>
<dbReference type="PANTHER" id="PTHR10572">
    <property type="entry name" value="3-HYDROXY-3-METHYLGLUTARYL-COENZYME A REDUCTASE"/>
    <property type="match status" value="1"/>
</dbReference>
<dbReference type="CDD" id="cd00643">
    <property type="entry name" value="HMG-CoA_reductase_classI"/>
    <property type="match status" value="1"/>
</dbReference>
<dbReference type="Proteomes" id="UP000053157">
    <property type="component" value="Unassembled WGS sequence"/>
</dbReference>
<dbReference type="Pfam" id="PF00368">
    <property type="entry name" value="HMG-CoA_red"/>
    <property type="match status" value="1"/>
</dbReference>
<dbReference type="GO" id="GO:0016126">
    <property type="term" value="P:sterol biosynthetic process"/>
    <property type="evidence" value="ECO:0007669"/>
    <property type="project" value="TreeGrafter"/>
</dbReference>
<dbReference type="EC" id="1.1.1.34" evidence="5"/>
<protein>
    <recommendedName>
        <fullName evidence="5">3-hydroxy-3-methylglutaryl coenzyme A reductase</fullName>
        <shortName evidence="5">HMG-CoA reductase</shortName>
        <ecNumber evidence="5">1.1.1.34</ecNumber>
    </recommendedName>
</protein>
<keyword evidence="7" id="KW-1185">Reference proteome</keyword>
<organism evidence="6 7">
    <name type="scientific">Haloferax profundi</name>
    <dbReference type="NCBI Taxonomy" id="1544718"/>
    <lineage>
        <taxon>Archaea</taxon>
        <taxon>Methanobacteriati</taxon>
        <taxon>Methanobacteriota</taxon>
        <taxon>Stenosarchaea group</taxon>
        <taxon>Halobacteria</taxon>
        <taxon>Halobacteriales</taxon>
        <taxon>Haloferacaceae</taxon>
        <taxon>Haloferax</taxon>
    </lineage>
</organism>
<comment type="similarity">
    <text evidence="1 5">Belongs to the HMG-CoA reductase family.</text>
</comment>
<dbReference type="UniPathway" id="UPA00058">
    <property type="reaction ID" value="UER00103"/>
</dbReference>
<keyword evidence="3 5" id="KW-0560">Oxidoreductase</keyword>
<comment type="pathway">
    <text evidence="5">Metabolic intermediate biosynthesis; (R)-mevalonate biosynthesis; (R)-mevalonate from acetyl-CoA: step 3/3.</text>
</comment>
<dbReference type="PROSITE" id="PS50065">
    <property type="entry name" value="HMG_COA_REDUCTASE_4"/>
    <property type="match status" value="1"/>
</dbReference>
<dbReference type="GO" id="GO:0004420">
    <property type="term" value="F:hydroxymethylglutaryl-CoA reductase (NADPH) activity"/>
    <property type="evidence" value="ECO:0007669"/>
    <property type="project" value="UniProtKB-EC"/>
</dbReference>
<dbReference type="InterPro" id="IPR009029">
    <property type="entry name" value="HMG_CoA_Rdtase_sub-bd_dom_sf"/>
</dbReference>
<dbReference type="InterPro" id="IPR002202">
    <property type="entry name" value="HMG_CoA_Rdtase"/>
</dbReference>
<dbReference type="NCBIfam" id="TIGR00533">
    <property type="entry name" value="HMG_CoA_R_NADP"/>
    <property type="match status" value="1"/>
</dbReference>
<evidence type="ECO:0000256" key="4">
    <source>
        <dbReference type="ARBA" id="ARBA00049903"/>
    </source>
</evidence>
<dbReference type="OrthoDB" id="10981at2157"/>
<evidence type="ECO:0000256" key="1">
    <source>
        <dbReference type="ARBA" id="ARBA00007661"/>
    </source>
</evidence>
<dbReference type="PROSITE" id="PS00318">
    <property type="entry name" value="HMG_COA_REDUCTASE_2"/>
    <property type="match status" value="1"/>
</dbReference>
<dbReference type="EMBL" id="LOPV01000153">
    <property type="protein sequence ID" value="KTG27792.1"/>
    <property type="molecule type" value="Genomic_DNA"/>
</dbReference>
<dbReference type="PANTHER" id="PTHR10572:SF24">
    <property type="entry name" value="3-HYDROXY-3-METHYLGLUTARYL-COENZYME A REDUCTASE"/>
    <property type="match status" value="1"/>
</dbReference>
<dbReference type="InterPro" id="IPR009023">
    <property type="entry name" value="HMG_CoA_Rdtase_NAD(P)-bd_sf"/>
</dbReference>
<reference evidence="6 7" key="1">
    <citation type="submission" date="2015-12" db="EMBL/GenBank/DDBJ databases">
        <title>Haloferax profundi sp. nov. isolated from the Discovery deep brine-seawater interface in the Red Sea.</title>
        <authorList>
            <person name="Zhang G."/>
            <person name="Stingl U."/>
            <person name="Rashid M."/>
        </authorList>
    </citation>
    <scope>NUCLEOTIDE SEQUENCE [LARGE SCALE GENOMIC DNA]</scope>
    <source>
        <strain evidence="6 7">SB29</strain>
    </source>
</reference>
<dbReference type="SUPFAM" id="SSF56542">
    <property type="entry name" value="Substrate-binding domain of HMG-CoA reductase"/>
    <property type="match status" value="1"/>
</dbReference>
<evidence type="ECO:0000256" key="5">
    <source>
        <dbReference type="RuleBase" id="RU361219"/>
    </source>
</evidence>
<evidence type="ECO:0000313" key="6">
    <source>
        <dbReference type="EMBL" id="KTG27792.1"/>
    </source>
</evidence>